<feature type="region of interest" description="Disordered" evidence="1">
    <location>
        <begin position="404"/>
        <end position="429"/>
    </location>
</feature>
<reference evidence="3 4" key="1">
    <citation type="submission" date="2023-02" db="EMBL/GenBank/DDBJ databases">
        <title>LHISI_Scaffold_Assembly.</title>
        <authorList>
            <person name="Stuart O.P."/>
            <person name="Cleave R."/>
            <person name="Magrath M.J.L."/>
            <person name="Mikheyev A.S."/>
        </authorList>
    </citation>
    <scope>NUCLEOTIDE SEQUENCE [LARGE SCALE GENOMIC DNA]</scope>
    <source>
        <strain evidence="3">Daus_M_001</strain>
        <tissue evidence="3">Leg muscle</tissue>
    </source>
</reference>
<feature type="region of interest" description="Disordered" evidence="1">
    <location>
        <begin position="39"/>
        <end position="68"/>
    </location>
</feature>
<dbReference type="Proteomes" id="UP001159363">
    <property type="component" value="Chromosome 4"/>
</dbReference>
<organism evidence="3 4">
    <name type="scientific">Dryococelus australis</name>
    <dbReference type="NCBI Taxonomy" id="614101"/>
    <lineage>
        <taxon>Eukaryota</taxon>
        <taxon>Metazoa</taxon>
        <taxon>Ecdysozoa</taxon>
        <taxon>Arthropoda</taxon>
        <taxon>Hexapoda</taxon>
        <taxon>Insecta</taxon>
        <taxon>Pterygota</taxon>
        <taxon>Neoptera</taxon>
        <taxon>Polyneoptera</taxon>
        <taxon>Phasmatodea</taxon>
        <taxon>Verophasmatodea</taxon>
        <taxon>Anareolatae</taxon>
        <taxon>Phasmatidae</taxon>
        <taxon>Eurycanthinae</taxon>
        <taxon>Dryococelus</taxon>
    </lineage>
</organism>
<feature type="signal peptide" evidence="2">
    <location>
        <begin position="1"/>
        <end position="18"/>
    </location>
</feature>
<feature type="region of interest" description="Disordered" evidence="1">
    <location>
        <begin position="168"/>
        <end position="195"/>
    </location>
</feature>
<protein>
    <submittedName>
        <fullName evidence="3">Uncharacterized protein</fullName>
    </submittedName>
</protein>
<evidence type="ECO:0000256" key="2">
    <source>
        <dbReference type="SAM" id="SignalP"/>
    </source>
</evidence>
<feature type="compositionally biased region" description="Polar residues" evidence="1">
    <location>
        <begin position="56"/>
        <end position="68"/>
    </location>
</feature>
<evidence type="ECO:0000313" key="4">
    <source>
        <dbReference type="Proteomes" id="UP001159363"/>
    </source>
</evidence>
<keyword evidence="4" id="KW-1185">Reference proteome</keyword>
<gene>
    <name evidence="3" type="ORF">PR048_015076</name>
</gene>
<name>A0ABQ9HGG4_9NEOP</name>
<evidence type="ECO:0000313" key="3">
    <source>
        <dbReference type="EMBL" id="KAJ8883236.1"/>
    </source>
</evidence>
<feature type="chain" id="PRO_5045599418" evidence="2">
    <location>
        <begin position="19"/>
        <end position="470"/>
    </location>
</feature>
<sequence>MLVDAIGILLSTAGTVNTTPEDGGVKPGRERVVPRVGRVEIGHPSTGPDSLPGASCSVSKQKNTAENQTDFSKNASTGVHRCYQPQVVPIYAFPETIMNSSAIRGSVVVRLLASYQDELCSIPGGVSPPVFCMLCGNRAGRCRWLEGFLRDIPIPRPFIPAPLRTHLASPSSALNSQDLDVKSRMDPRGHPASKVKKRGMIRLKLTRFRKGIRVNSILDSINSGLTNPTRQQGNLALADDTLEMAPCLSTSEDEPQMNVVLSRESGEFEAGEGGWRRVGIGAGERFNEGSSRVQAAAAEGRDNSRLWRRDWCSSPSISRGRLRFLGQEARERYGRHEHARLAPYRSYVQGVQCFRRGPVLCKSDLMEQCRNEGVGETGETRENPPTSGIVRYDSHLRKSVVTRPGIEPGTPWRENRRVGSARRTPNLGNIHALPVGVNVRMKIKNCRTTDAMCHAAPCFTYLDEEAGQSL</sequence>
<comment type="caution">
    <text evidence="3">The sequence shown here is derived from an EMBL/GenBank/DDBJ whole genome shotgun (WGS) entry which is preliminary data.</text>
</comment>
<proteinExistence type="predicted"/>
<feature type="compositionally biased region" description="Polar residues" evidence="1">
    <location>
        <begin position="168"/>
        <end position="178"/>
    </location>
</feature>
<dbReference type="EMBL" id="JARBHB010000005">
    <property type="protein sequence ID" value="KAJ8883236.1"/>
    <property type="molecule type" value="Genomic_DNA"/>
</dbReference>
<feature type="compositionally biased region" description="Basic and acidic residues" evidence="1">
    <location>
        <begin position="179"/>
        <end position="189"/>
    </location>
</feature>
<accession>A0ABQ9HGG4</accession>
<evidence type="ECO:0000256" key="1">
    <source>
        <dbReference type="SAM" id="MobiDB-lite"/>
    </source>
</evidence>
<keyword evidence="2" id="KW-0732">Signal</keyword>